<comment type="caution">
    <text evidence="13">The sequence shown here is derived from an EMBL/GenBank/DDBJ whole genome shotgun (WGS) entry which is preliminary data.</text>
</comment>
<dbReference type="Pfam" id="PF02628">
    <property type="entry name" value="COX15-CtaA"/>
    <property type="match status" value="1"/>
</dbReference>
<evidence type="ECO:0000256" key="6">
    <source>
        <dbReference type="ARBA" id="ARBA00023002"/>
    </source>
</evidence>
<keyword evidence="14" id="KW-1185">Reference proteome</keyword>
<evidence type="ECO:0000256" key="11">
    <source>
        <dbReference type="ARBA" id="ARBA00023444"/>
    </source>
</evidence>
<evidence type="ECO:0000256" key="2">
    <source>
        <dbReference type="ARBA" id="ARBA00022475"/>
    </source>
</evidence>
<feature type="transmembrane region" description="Helical" evidence="12">
    <location>
        <begin position="191"/>
        <end position="211"/>
    </location>
</feature>
<dbReference type="RefSeq" id="WP_228548065.1">
    <property type="nucleotide sequence ID" value="NZ_ARXR01000018.1"/>
</dbReference>
<accession>A0ABS0AJ91</accession>
<protein>
    <submittedName>
        <fullName evidence="13">Cytochrome c oxidase assembly protein</fullName>
    </submittedName>
</protein>
<dbReference type="InterPro" id="IPR003780">
    <property type="entry name" value="COX15/CtaA_fam"/>
</dbReference>
<evidence type="ECO:0000256" key="5">
    <source>
        <dbReference type="ARBA" id="ARBA00022989"/>
    </source>
</evidence>
<proteinExistence type="predicted"/>
<keyword evidence="6" id="KW-0560">Oxidoreductase</keyword>
<evidence type="ECO:0000256" key="1">
    <source>
        <dbReference type="ARBA" id="ARBA00004141"/>
    </source>
</evidence>
<keyword evidence="7" id="KW-0408">Iron</keyword>
<evidence type="ECO:0000256" key="10">
    <source>
        <dbReference type="ARBA" id="ARBA00023157"/>
    </source>
</evidence>
<dbReference type="PANTHER" id="PTHR35457">
    <property type="entry name" value="HEME A SYNTHASE"/>
    <property type="match status" value="1"/>
</dbReference>
<reference evidence="13 14" key="1">
    <citation type="submission" date="2012-09" db="EMBL/GenBank/DDBJ databases">
        <title>Genome Sequence of alkane-degrading Bacterium Alcanivorax venustensis ISO4.</title>
        <authorList>
            <person name="Lai Q."/>
            <person name="Shao Z."/>
        </authorList>
    </citation>
    <scope>NUCLEOTIDE SEQUENCE [LARGE SCALE GENOMIC DNA]</scope>
    <source>
        <strain evidence="13 14">ISO4</strain>
    </source>
</reference>
<comment type="subcellular location">
    <subcellularLocation>
        <location evidence="1">Membrane</location>
        <topology evidence="1">Multi-pass membrane protein</topology>
    </subcellularLocation>
</comment>
<feature type="transmembrane region" description="Helical" evidence="12">
    <location>
        <begin position="24"/>
        <end position="44"/>
    </location>
</feature>
<keyword evidence="4" id="KW-0479">Metal-binding</keyword>
<dbReference type="EMBL" id="ARXR01000018">
    <property type="protein sequence ID" value="MBF5053556.1"/>
    <property type="molecule type" value="Genomic_DNA"/>
</dbReference>
<sequence length="362" mass="39714">MHLNAHRSDLNDAPTRSQIWMRRLTVLALLMAAGVIILGAWTRLSDAGLGCPDWPGCYGHLDVRKAISHVNEQNEVAPGALREAHKTVPEMVHRYFASALGLMILIIAALGVANRKRVKQPVKLPLFLVALVIFQGILGMWTVTMGLQPTIVMLHLLGGFTTFTLLALLAARLYRWPSFLNDCDVRSMKPLASITLAALVLQIALGGWTTANYAAVVCTELPVCEDGWTDHLNFEDAFVFWGHEHDKPDYEFGVLQNDARTTIHVMHRFGALLVTVLGLLLVGRILLRARSVFFRNFALTILGLLTVQIGLGISNVVFAVPLAVAVAHNFGAVVLLVSLVLFIRAINVKCAARHPQSEESAL</sequence>
<feature type="transmembrane region" description="Helical" evidence="12">
    <location>
        <begin position="95"/>
        <end position="113"/>
    </location>
</feature>
<feature type="transmembrane region" description="Helical" evidence="12">
    <location>
        <begin position="269"/>
        <end position="287"/>
    </location>
</feature>
<keyword evidence="3 12" id="KW-0812">Transmembrane</keyword>
<feature type="transmembrane region" description="Helical" evidence="12">
    <location>
        <begin position="150"/>
        <end position="171"/>
    </location>
</feature>
<comment type="pathway">
    <text evidence="11">Porphyrin-containing compound metabolism.</text>
</comment>
<evidence type="ECO:0000256" key="7">
    <source>
        <dbReference type="ARBA" id="ARBA00023004"/>
    </source>
</evidence>
<evidence type="ECO:0000256" key="4">
    <source>
        <dbReference type="ARBA" id="ARBA00022723"/>
    </source>
</evidence>
<keyword evidence="8" id="KW-0350">Heme biosynthesis</keyword>
<gene>
    <name evidence="13" type="ORF">ISO4_02158</name>
</gene>
<evidence type="ECO:0000256" key="8">
    <source>
        <dbReference type="ARBA" id="ARBA00023133"/>
    </source>
</evidence>
<evidence type="ECO:0000256" key="9">
    <source>
        <dbReference type="ARBA" id="ARBA00023136"/>
    </source>
</evidence>
<keyword evidence="10" id="KW-1015">Disulfide bond</keyword>
<keyword evidence="9 12" id="KW-0472">Membrane</keyword>
<keyword evidence="2" id="KW-1003">Cell membrane</keyword>
<evidence type="ECO:0000256" key="12">
    <source>
        <dbReference type="SAM" id="Phobius"/>
    </source>
</evidence>
<dbReference type="Proteomes" id="UP000644441">
    <property type="component" value="Unassembled WGS sequence"/>
</dbReference>
<dbReference type="PANTHER" id="PTHR35457:SF1">
    <property type="entry name" value="HEME A SYNTHASE"/>
    <property type="match status" value="1"/>
</dbReference>
<feature type="transmembrane region" description="Helical" evidence="12">
    <location>
        <begin position="326"/>
        <end position="346"/>
    </location>
</feature>
<evidence type="ECO:0000313" key="13">
    <source>
        <dbReference type="EMBL" id="MBF5053556.1"/>
    </source>
</evidence>
<feature type="transmembrane region" description="Helical" evidence="12">
    <location>
        <begin position="299"/>
        <end position="320"/>
    </location>
</feature>
<keyword evidence="5 12" id="KW-1133">Transmembrane helix</keyword>
<name>A0ABS0AJ91_9GAMM</name>
<organism evidence="13 14">
    <name type="scientific">Alloalcanivorax venustensis ISO4</name>
    <dbReference type="NCBI Taxonomy" id="1177184"/>
    <lineage>
        <taxon>Bacteria</taxon>
        <taxon>Pseudomonadati</taxon>
        <taxon>Pseudomonadota</taxon>
        <taxon>Gammaproteobacteria</taxon>
        <taxon>Oceanospirillales</taxon>
        <taxon>Alcanivoracaceae</taxon>
        <taxon>Alloalcanivorax</taxon>
    </lineage>
</organism>
<evidence type="ECO:0000313" key="14">
    <source>
        <dbReference type="Proteomes" id="UP000644441"/>
    </source>
</evidence>
<feature type="transmembrane region" description="Helical" evidence="12">
    <location>
        <begin position="125"/>
        <end position="144"/>
    </location>
</feature>
<evidence type="ECO:0000256" key="3">
    <source>
        <dbReference type="ARBA" id="ARBA00022692"/>
    </source>
</evidence>
<dbReference type="InterPro" id="IPR050450">
    <property type="entry name" value="COX15/CtaA_HemeA_synthase"/>
</dbReference>